<feature type="domain" description="Peptidase M24" evidence="8">
    <location>
        <begin position="11"/>
        <end position="238"/>
    </location>
</feature>
<evidence type="ECO:0000256" key="4">
    <source>
        <dbReference type="ARBA" id="ARBA00022723"/>
    </source>
</evidence>
<dbReference type="PANTHER" id="PTHR43330">
    <property type="entry name" value="METHIONINE AMINOPEPTIDASE"/>
    <property type="match status" value="1"/>
</dbReference>
<comment type="cofactor">
    <cofactor evidence="6">
        <name>Co(2+)</name>
        <dbReference type="ChEBI" id="CHEBI:48828"/>
    </cofactor>
    <cofactor evidence="6">
        <name>Zn(2+)</name>
        <dbReference type="ChEBI" id="CHEBI:29105"/>
    </cofactor>
    <cofactor evidence="6">
        <name>Mn(2+)</name>
        <dbReference type="ChEBI" id="CHEBI:29035"/>
    </cofactor>
    <cofactor evidence="6">
        <name>Fe(2+)</name>
        <dbReference type="ChEBI" id="CHEBI:29033"/>
    </cofactor>
    <text evidence="6">Binds 2 divalent metal cations per subunit. Has a high-affinity and a low affinity metal-binding site. The true nature of the physiological cofactor is under debate. The enzyme is active with cobalt, zinc, manganese or divalent iron ions. Most likely, methionine aminopeptidases function as mononuclear Fe(2+)-metalloproteases under physiological conditions, and the catalytically relevant metal-binding site has been assigned to the histidine-containing high-affinity site.</text>
</comment>
<dbReference type="PRINTS" id="PR00599">
    <property type="entry name" value="MAPEPTIDASE"/>
</dbReference>
<dbReference type="Pfam" id="PF00557">
    <property type="entry name" value="Peptidase_M24"/>
    <property type="match status" value="1"/>
</dbReference>
<evidence type="ECO:0000259" key="8">
    <source>
        <dbReference type="Pfam" id="PF00557"/>
    </source>
</evidence>
<protein>
    <recommendedName>
        <fullName evidence="6 7">Methionine aminopeptidase</fullName>
        <shortName evidence="6">MAP</shortName>
        <shortName evidence="6">MetAP</shortName>
        <ecNumber evidence="6 7">3.4.11.18</ecNumber>
    </recommendedName>
    <alternativeName>
        <fullName evidence="6">Peptidase M</fullName>
    </alternativeName>
</protein>
<feature type="binding site" evidence="6">
    <location>
        <position position="175"/>
    </location>
    <ligand>
        <name>substrate</name>
    </ligand>
</feature>
<dbReference type="AlphaFoldDB" id="A0A1G2RKX4"/>
<dbReference type="InterPro" id="IPR036005">
    <property type="entry name" value="Creatinase/aminopeptidase-like"/>
</dbReference>
<name>A0A1G2RKX4_9BACT</name>
<evidence type="ECO:0000256" key="6">
    <source>
        <dbReference type="HAMAP-Rule" id="MF_01974"/>
    </source>
</evidence>
<feature type="binding site" evidence="6">
    <location>
        <position position="105"/>
    </location>
    <ligand>
        <name>a divalent metal cation</name>
        <dbReference type="ChEBI" id="CHEBI:60240"/>
        <label>2</label>
        <note>catalytic</note>
    </ligand>
</feature>
<dbReference type="Proteomes" id="UP000176917">
    <property type="component" value="Unassembled WGS sequence"/>
</dbReference>
<dbReference type="Gene3D" id="3.90.230.10">
    <property type="entry name" value="Creatinase/methionine aminopeptidase superfamily"/>
    <property type="match status" value="1"/>
</dbReference>
<feature type="binding site" evidence="6">
    <location>
        <position position="168"/>
    </location>
    <ligand>
        <name>a divalent metal cation</name>
        <dbReference type="ChEBI" id="CHEBI:60240"/>
        <label>2</label>
        <note>catalytic</note>
    </ligand>
</feature>
<comment type="similarity">
    <text evidence="6">Belongs to the peptidase M24A family. Methionine aminopeptidase type 1 subfamily.</text>
</comment>
<feature type="binding site" evidence="6">
    <location>
        <position position="201"/>
    </location>
    <ligand>
        <name>a divalent metal cation</name>
        <dbReference type="ChEBI" id="CHEBI:60240"/>
        <label>2</label>
        <note>catalytic</note>
    </ligand>
</feature>
<dbReference type="EMBL" id="MHUG01000011">
    <property type="protein sequence ID" value="OHA73467.1"/>
    <property type="molecule type" value="Genomic_DNA"/>
</dbReference>
<keyword evidence="4 6" id="KW-0479">Metal-binding</keyword>
<keyword evidence="3 6" id="KW-0645">Protease</keyword>
<comment type="subunit">
    <text evidence="6">Monomer.</text>
</comment>
<comment type="catalytic activity">
    <reaction evidence="6 7">
        <text>Release of N-terminal amino acids, preferentially methionine, from peptides and arylamides.</text>
        <dbReference type="EC" id="3.4.11.18"/>
    </reaction>
</comment>
<feature type="binding site" evidence="6">
    <location>
        <position position="105"/>
    </location>
    <ligand>
        <name>a divalent metal cation</name>
        <dbReference type="ChEBI" id="CHEBI:60240"/>
        <label>1</label>
    </ligand>
</feature>
<accession>A0A1G2RKX4</accession>
<dbReference type="CDD" id="cd01086">
    <property type="entry name" value="MetAP1"/>
    <property type="match status" value="1"/>
</dbReference>
<organism evidence="9 10">
    <name type="scientific">Candidatus Wildermuthbacteria bacterium RIFCSPLOWO2_01_FULL_48_16</name>
    <dbReference type="NCBI Taxonomy" id="1802461"/>
    <lineage>
        <taxon>Bacteria</taxon>
        <taxon>Candidatus Wildermuthiibacteriota</taxon>
    </lineage>
</organism>
<dbReference type="InterPro" id="IPR002467">
    <property type="entry name" value="Pept_M24A_MAP1"/>
</dbReference>
<evidence type="ECO:0000256" key="5">
    <source>
        <dbReference type="ARBA" id="ARBA00022801"/>
    </source>
</evidence>
<reference evidence="9 10" key="1">
    <citation type="journal article" date="2016" name="Nat. Commun.">
        <title>Thousands of microbial genomes shed light on interconnected biogeochemical processes in an aquifer system.</title>
        <authorList>
            <person name="Anantharaman K."/>
            <person name="Brown C.T."/>
            <person name="Hug L.A."/>
            <person name="Sharon I."/>
            <person name="Castelle C.J."/>
            <person name="Probst A.J."/>
            <person name="Thomas B.C."/>
            <person name="Singh A."/>
            <person name="Wilkins M.J."/>
            <person name="Karaoz U."/>
            <person name="Brodie E.L."/>
            <person name="Williams K.H."/>
            <person name="Hubbard S.S."/>
            <person name="Banfield J.F."/>
        </authorList>
    </citation>
    <scope>NUCLEOTIDE SEQUENCE [LARGE SCALE GENOMIC DNA]</scope>
</reference>
<dbReference type="GO" id="GO:0006508">
    <property type="term" value="P:proteolysis"/>
    <property type="evidence" value="ECO:0007669"/>
    <property type="project" value="UniProtKB-KW"/>
</dbReference>
<keyword evidence="2 6" id="KW-0031">Aminopeptidase</keyword>
<feature type="binding site" evidence="6">
    <location>
        <position position="77"/>
    </location>
    <ligand>
        <name>substrate</name>
    </ligand>
</feature>
<dbReference type="GO" id="GO:0046872">
    <property type="term" value="F:metal ion binding"/>
    <property type="evidence" value="ECO:0007669"/>
    <property type="project" value="UniProtKB-UniRule"/>
</dbReference>
<dbReference type="InterPro" id="IPR000994">
    <property type="entry name" value="Pept_M24"/>
</dbReference>
<dbReference type="GO" id="GO:0005829">
    <property type="term" value="C:cytosol"/>
    <property type="evidence" value="ECO:0007669"/>
    <property type="project" value="TreeGrafter"/>
</dbReference>
<dbReference type="GO" id="GO:0070006">
    <property type="term" value="F:metalloaminopeptidase activity"/>
    <property type="evidence" value="ECO:0007669"/>
    <property type="project" value="UniProtKB-UniRule"/>
</dbReference>
<comment type="function">
    <text evidence="1 6">Removes the N-terminal methionine from nascent proteins. The N-terminal methionine is often cleaved when the second residue in the primary sequence is small and uncharged (Met-Ala-, Cys, Gly, Pro, Ser, Thr, or Val). Requires deformylation of the N(alpha)-formylated initiator methionine before it can be hydrolyzed.</text>
</comment>
<dbReference type="InterPro" id="IPR001714">
    <property type="entry name" value="Pept_M24_MAP"/>
</dbReference>
<dbReference type="SUPFAM" id="SSF55920">
    <property type="entry name" value="Creatinase/aminopeptidase"/>
    <property type="match status" value="1"/>
</dbReference>
<gene>
    <name evidence="6" type="primary">map</name>
    <name evidence="9" type="ORF">A3B24_03065</name>
</gene>
<dbReference type="PANTHER" id="PTHR43330:SF27">
    <property type="entry name" value="METHIONINE AMINOPEPTIDASE"/>
    <property type="match status" value="1"/>
</dbReference>
<dbReference type="NCBIfam" id="TIGR00500">
    <property type="entry name" value="met_pdase_I"/>
    <property type="match status" value="1"/>
</dbReference>
<evidence type="ECO:0000313" key="10">
    <source>
        <dbReference type="Proteomes" id="UP000176917"/>
    </source>
</evidence>
<feature type="binding site" evidence="6">
    <location>
        <position position="232"/>
    </location>
    <ligand>
        <name>a divalent metal cation</name>
        <dbReference type="ChEBI" id="CHEBI:60240"/>
        <label>1</label>
    </ligand>
</feature>
<dbReference type="EC" id="3.4.11.18" evidence="6 7"/>
<proteinExistence type="inferred from homology"/>
<comment type="caution">
    <text evidence="9">The sequence shown here is derived from an EMBL/GenBank/DDBJ whole genome shotgun (WGS) entry which is preliminary data.</text>
</comment>
<feature type="binding site" evidence="6">
    <location>
        <position position="232"/>
    </location>
    <ligand>
        <name>a divalent metal cation</name>
        <dbReference type="ChEBI" id="CHEBI:60240"/>
        <label>2</label>
        <note>catalytic</note>
    </ligand>
</feature>
<dbReference type="GO" id="GO:0004239">
    <property type="term" value="F:initiator methionyl aminopeptidase activity"/>
    <property type="evidence" value="ECO:0007669"/>
    <property type="project" value="UniProtKB-UniRule"/>
</dbReference>
<evidence type="ECO:0000313" key="9">
    <source>
        <dbReference type="EMBL" id="OHA73467.1"/>
    </source>
</evidence>
<dbReference type="HAMAP" id="MF_01974">
    <property type="entry name" value="MetAP_1"/>
    <property type="match status" value="1"/>
</dbReference>
<evidence type="ECO:0000256" key="7">
    <source>
        <dbReference type="RuleBase" id="RU003653"/>
    </source>
</evidence>
<evidence type="ECO:0000256" key="2">
    <source>
        <dbReference type="ARBA" id="ARBA00022438"/>
    </source>
</evidence>
<keyword evidence="5 6" id="KW-0378">Hydrolase</keyword>
<dbReference type="STRING" id="1802461.A3B24_03065"/>
<evidence type="ECO:0000256" key="3">
    <source>
        <dbReference type="ARBA" id="ARBA00022670"/>
    </source>
</evidence>
<sequence length="249" mass="27168">MIQIKTPQEIETMREGGKVLARVLKEVSQLIRLGITTKELDRAAEALILQSGAKLAFKGYEDFPGVLCTSVNDEVVHSVPGDRVLKEGDIITLDMGLVWKGFYLDMARTFPVGKASPEALRLIRITKKALRIGLKKAKPGSTVGDIGETIQRMVEGQGYGVVRELCGHGIGKELHEDPKVPNFGKRGQGAELEEGMVICIEPMITEGDWRLLKAEDGHGYKTKDGSLSCHFEDTIAITLAGPLVLTQDS</sequence>
<evidence type="ECO:0000256" key="1">
    <source>
        <dbReference type="ARBA" id="ARBA00002521"/>
    </source>
</evidence>
<feature type="binding site" evidence="6">
    <location>
        <position position="94"/>
    </location>
    <ligand>
        <name>a divalent metal cation</name>
        <dbReference type="ChEBI" id="CHEBI:60240"/>
        <label>1</label>
    </ligand>
</feature>